<sequence>MQRHKMQKSYGEAAPTEDEFSEGSLNFCNPDDIQDINGVMDSVSLDDMPDVNFAQSAEPSAAEIEARCKAEAEENRLRMAAEMDNFQKRLKREHEEQIRYAAEKVLSDLLPSLDNLELALQYGSTNEVCKDMVQGVAMTHKLLLEAVSKHGLTPVGEEGDEFSPALHEAVGFDARPEFAPGSVTRVLQRGYKLGDRLLRPAKVMVNP</sequence>
<name>A0A7W8FFE8_9BACT</name>
<gene>
    <name evidence="10" type="primary">grpE</name>
    <name evidence="14" type="ORF">HNQ38_000885</name>
</gene>
<organism evidence="14 15">
    <name type="scientific">Desulfovibrio intestinalis</name>
    <dbReference type="NCBI Taxonomy" id="58621"/>
    <lineage>
        <taxon>Bacteria</taxon>
        <taxon>Pseudomonadati</taxon>
        <taxon>Thermodesulfobacteriota</taxon>
        <taxon>Desulfovibrionia</taxon>
        <taxon>Desulfovibrionales</taxon>
        <taxon>Desulfovibrionaceae</taxon>
        <taxon>Desulfovibrio</taxon>
    </lineage>
</organism>
<dbReference type="GO" id="GO:0006457">
    <property type="term" value="P:protein folding"/>
    <property type="evidence" value="ECO:0007669"/>
    <property type="project" value="InterPro"/>
</dbReference>
<dbReference type="Pfam" id="PF01025">
    <property type="entry name" value="GrpE"/>
    <property type="match status" value="1"/>
</dbReference>
<keyword evidence="6 10" id="KW-0143">Chaperone</keyword>
<proteinExistence type="inferred from homology"/>
<dbReference type="Gene3D" id="2.30.22.10">
    <property type="entry name" value="Head domain of nucleotide exchange factor GrpE"/>
    <property type="match status" value="1"/>
</dbReference>
<dbReference type="CDD" id="cd00446">
    <property type="entry name" value="GrpE"/>
    <property type="match status" value="1"/>
</dbReference>
<comment type="subunit">
    <text evidence="3 10">Homodimer.</text>
</comment>
<accession>A0A7W8FFE8</accession>
<keyword evidence="15" id="KW-1185">Reference proteome</keyword>
<keyword evidence="4 10" id="KW-0963">Cytoplasm</keyword>
<dbReference type="EMBL" id="JACHGO010000002">
    <property type="protein sequence ID" value="MBB5142806.1"/>
    <property type="molecule type" value="Genomic_DNA"/>
</dbReference>
<dbReference type="GO" id="GO:0000774">
    <property type="term" value="F:adenyl-nucleotide exchange factor activity"/>
    <property type="evidence" value="ECO:0007669"/>
    <property type="project" value="InterPro"/>
</dbReference>
<keyword evidence="5 10" id="KW-0346">Stress response</keyword>
<dbReference type="GO" id="GO:0005737">
    <property type="term" value="C:cytoplasm"/>
    <property type="evidence" value="ECO:0007669"/>
    <property type="project" value="UniProtKB-SubCell"/>
</dbReference>
<reference evidence="14 15" key="1">
    <citation type="submission" date="2020-08" db="EMBL/GenBank/DDBJ databases">
        <title>Genomic Encyclopedia of Type Strains, Phase IV (KMG-IV): sequencing the most valuable type-strain genomes for metagenomic binning, comparative biology and taxonomic classification.</title>
        <authorList>
            <person name="Goeker M."/>
        </authorList>
    </citation>
    <scope>NUCLEOTIDE SEQUENCE [LARGE SCALE GENOMIC DNA]</scope>
    <source>
        <strain evidence="14 15">DSM 11275</strain>
    </source>
</reference>
<protein>
    <recommendedName>
        <fullName evidence="8 10">Protein GrpE</fullName>
    </recommendedName>
    <alternativeName>
        <fullName evidence="9 10">HSP-70 cofactor</fullName>
    </alternativeName>
</protein>
<dbReference type="InterPro" id="IPR009012">
    <property type="entry name" value="GrpE_head"/>
</dbReference>
<evidence type="ECO:0000256" key="12">
    <source>
        <dbReference type="RuleBase" id="RU004478"/>
    </source>
</evidence>
<evidence type="ECO:0000313" key="14">
    <source>
        <dbReference type="EMBL" id="MBB5142806.1"/>
    </source>
</evidence>
<dbReference type="GO" id="GO:0051082">
    <property type="term" value="F:unfolded protein binding"/>
    <property type="evidence" value="ECO:0007669"/>
    <property type="project" value="TreeGrafter"/>
</dbReference>
<dbReference type="RefSeq" id="WP_183718174.1">
    <property type="nucleotide sequence ID" value="NZ_JACHGO010000002.1"/>
</dbReference>
<dbReference type="FunFam" id="2.30.22.10:FF:000001">
    <property type="entry name" value="Protein GrpE"/>
    <property type="match status" value="1"/>
</dbReference>
<dbReference type="NCBIfam" id="NF010738">
    <property type="entry name" value="PRK14140.1"/>
    <property type="match status" value="1"/>
</dbReference>
<comment type="function">
    <text evidence="7 10 11">Participates actively in the response to hyperosmotic and heat shock by preventing the aggregation of stress-denatured proteins, in association with DnaK and GrpE. It is the nucleotide exchange factor for DnaK and may function as a thermosensor. Unfolded proteins bind initially to DnaJ; upon interaction with the DnaJ-bound protein, DnaK hydrolyzes its bound ATP, resulting in the formation of a stable complex. GrpE releases ADP from DnaK; ATP binding to DnaK triggers the release of the substrate protein, thus completing the reaction cycle. Several rounds of ATP-dependent interactions between DnaJ, DnaK and GrpE are required for fully efficient folding.</text>
</comment>
<evidence type="ECO:0000313" key="15">
    <source>
        <dbReference type="Proteomes" id="UP000539075"/>
    </source>
</evidence>
<dbReference type="GO" id="GO:0051087">
    <property type="term" value="F:protein-folding chaperone binding"/>
    <property type="evidence" value="ECO:0007669"/>
    <property type="project" value="InterPro"/>
</dbReference>
<feature type="region of interest" description="Disordered" evidence="13">
    <location>
        <begin position="1"/>
        <end position="23"/>
    </location>
</feature>
<dbReference type="PANTHER" id="PTHR21237:SF23">
    <property type="entry name" value="GRPE PROTEIN HOMOLOG, MITOCHONDRIAL"/>
    <property type="match status" value="1"/>
</dbReference>
<comment type="similarity">
    <text evidence="2 10 12">Belongs to the GrpE family.</text>
</comment>
<dbReference type="PRINTS" id="PR00773">
    <property type="entry name" value="GRPEPROTEIN"/>
</dbReference>
<dbReference type="GO" id="GO:0042803">
    <property type="term" value="F:protein homodimerization activity"/>
    <property type="evidence" value="ECO:0007669"/>
    <property type="project" value="InterPro"/>
</dbReference>
<evidence type="ECO:0000256" key="6">
    <source>
        <dbReference type="ARBA" id="ARBA00023186"/>
    </source>
</evidence>
<evidence type="ECO:0000256" key="8">
    <source>
        <dbReference type="ARBA" id="ARBA00072274"/>
    </source>
</evidence>
<dbReference type="SUPFAM" id="SSF51064">
    <property type="entry name" value="Head domain of nucleotide exchange factor GrpE"/>
    <property type="match status" value="1"/>
</dbReference>
<dbReference type="InterPro" id="IPR000740">
    <property type="entry name" value="GrpE"/>
</dbReference>
<evidence type="ECO:0000256" key="13">
    <source>
        <dbReference type="SAM" id="MobiDB-lite"/>
    </source>
</evidence>
<evidence type="ECO:0000256" key="10">
    <source>
        <dbReference type="HAMAP-Rule" id="MF_01151"/>
    </source>
</evidence>
<dbReference type="InterPro" id="IPR013805">
    <property type="entry name" value="GrpE_CC"/>
</dbReference>
<evidence type="ECO:0000256" key="1">
    <source>
        <dbReference type="ARBA" id="ARBA00004496"/>
    </source>
</evidence>
<comment type="caution">
    <text evidence="14">The sequence shown here is derived from an EMBL/GenBank/DDBJ whole genome shotgun (WGS) entry which is preliminary data.</text>
</comment>
<evidence type="ECO:0000256" key="4">
    <source>
        <dbReference type="ARBA" id="ARBA00022490"/>
    </source>
</evidence>
<evidence type="ECO:0000256" key="2">
    <source>
        <dbReference type="ARBA" id="ARBA00009054"/>
    </source>
</evidence>
<dbReference type="PANTHER" id="PTHR21237">
    <property type="entry name" value="GRPE PROTEIN"/>
    <property type="match status" value="1"/>
</dbReference>
<evidence type="ECO:0000256" key="9">
    <source>
        <dbReference type="ARBA" id="ARBA00076414"/>
    </source>
</evidence>
<dbReference type="Gene3D" id="3.90.20.20">
    <property type="match status" value="1"/>
</dbReference>
<dbReference type="SUPFAM" id="SSF58014">
    <property type="entry name" value="Coiled-coil domain of nucleotide exchange factor GrpE"/>
    <property type="match status" value="1"/>
</dbReference>
<evidence type="ECO:0000256" key="3">
    <source>
        <dbReference type="ARBA" id="ARBA00011738"/>
    </source>
</evidence>
<dbReference type="PROSITE" id="PS01071">
    <property type="entry name" value="GRPE"/>
    <property type="match status" value="1"/>
</dbReference>
<comment type="subcellular location">
    <subcellularLocation>
        <location evidence="1 10">Cytoplasm</location>
    </subcellularLocation>
</comment>
<evidence type="ECO:0000256" key="5">
    <source>
        <dbReference type="ARBA" id="ARBA00023016"/>
    </source>
</evidence>
<dbReference type="Proteomes" id="UP000539075">
    <property type="component" value="Unassembled WGS sequence"/>
</dbReference>
<evidence type="ECO:0000256" key="11">
    <source>
        <dbReference type="RuleBase" id="RU000639"/>
    </source>
</evidence>
<evidence type="ECO:0000256" key="7">
    <source>
        <dbReference type="ARBA" id="ARBA00053401"/>
    </source>
</evidence>
<dbReference type="AlphaFoldDB" id="A0A7W8FFE8"/>
<dbReference type="HAMAP" id="MF_01151">
    <property type="entry name" value="GrpE"/>
    <property type="match status" value="1"/>
</dbReference>